<reference evidence="26 27" key="5">
    <citation type="submission" date="2019-04" db="EMBL/GenBank/DDBJ databases">
        <title>Development of a multi-locus typing scheme for an Enterobacteriaceae linear plasmid that mediates inter-species transfer of flagella.</title>
        <authorList>
            <person name="Robertson J."/>
            <person name="Lin J."/>
            <person name="Wren-Hedegus A."/>
            <person name="Arya G."/>
            <person name="Carrillo C."/>
            <person name="Nash J.H.E."/>
        </authorList>
    </citation>
    <scope>NUCLEOTIDE SEQUENCE [LARGE SCALE GENOMIC DNA]</scope>
    <source>
        <strain evidence="26 27">SA20130280</strain>
    </source>
</reference>
<organism evidence="9">
    <name type="scientific">Salmonella senftenberg</name>
    <dbReference type="NCBI Taxonomy" id="28150"/>
    <lineage>
        <taxon>Bacteria</taxon>
        <taxon>Pseudomonadati</taxon>
        <taxon>Pseudomonadota</taxon>
        <taxon>Gammaproteobacteria</taxon>
        <taxon>Enterobacterales</taxon>
        <taxon>Enterobacteriaceae</taxon>
        <taxon>Salmonella</taxon>
    </lineage>
</organism>
<reference evidence="14" key="2">
    <citation type="submission" date="2018-07" db="EMBL/GenBank/DDBJ databases">
        <authorList>
            <consortium name="PulseNet: The National Subtyping Network for Foodborne Disease Surveillance"/>
            <person name="Tarr C.L."/>
            <person name="Trees E."/>
            <person name="Katz L.S."/>
            <person name="Carleton-Romer H.A."/>
            <person name="Stroika S."/>
            <person name="Kucerova Z."/>
            <person name="Roache K.F."/>
            <person name="Sabol A.L."/>
            <person name="Besser J."/>
            <person name="Gerner-Smidt P."/>
        </authorList>
    </citation>
    <scope>NUCLEOTIDE SEQUENCE</scope>
    <source>
        <strain evidence="14">2017K-0051</strain>
    </source>
</reference>
<evidence type="ECO:0000313" key="5">
    <source>
        <dbReference type="EMBL" id="EBV9743598.1"/>
    </source>
</evidence>
<dbReference type="EMBL" id="AAKQKN010000051">
    <property type="protein sequence ID" value="ECU5905301.1"/>
    <property type="molecule type" value="Genomic_DNA"/>
</dbReference>
<dbReference type="Proteomes" id="UP000295223">
    <property type="component" value="Chromosome"/>
</dbReference>
<dbReference type="EMBL" id="AAMCCN010000009">
    <property type="protein sequence ID" value="EDF8497992.1"/>
    <property type="molecule type" value="Genomic_DNA"/>
</dbReference>
<dbReference type="EMBL" id="AAMIRR010000046">
    <property type="protein sequence ID" value="EDH7531649.1"/>
    <property type="molecule type" value="Genomic_DNA"/>
</dbReference>
<evidence type="ECO:0000313" key="2">
    <source>
        <dbReference type="EMBL" id="EBM6344073.1"/>
    </source>
</evidence>
<dbReference type="EMBL" id="AAHOLL010000041">
    <property type="protein sequence ID" value="EBY5860675.1"/>
    <property type="molecule type" value="Genomic_DNA"/>
</dbReference>
<evidence type="ECO:0000313" key="12">
    <source>
        <dbReference type="EMBL" id="ECW6306778.1"/>
    </source>
</evidence>
<dbReference type="EMBL" id="AAHMSB010000076">
    <property type="protein sequence ID" value="EBX9453888.1"/>
    <property type="molecule type" value="Genomic_DNA"/>
</dbReference>
<evidence type="ECO:0000313" key="17">
    <source>
        <dbReference type="EMBL" id="HAE0723721.1"/>
    </source>
</evidence>
<evidence type="ECO:0000313" key="23">
    <source>
        <dbReference type="EMBL" id="HAE1184361.1"/>
    </source>
</evidence>
<dbReference type="EMBL" id="DAAQTU010000048">
    <property type="protein sequence ID" value="HAE0846568.1"/>
    <property type="molecule type" value="Genomic_DNA"/>
</dbReference>
<reference evidence="9" key="3">
    <citation type="submission" date="2018-07" db="EMBL/GenBank/DDBJ databases">
        <authorList>
            <consortium name="NARMS: The National Antimicrobial Resistance Monitoring System"/>
        </authorList>
    </citation>
    <scope>NUCLEOTIDE SEQUENCE</scope>
    <source>
        <strain evidence="8">CVM N57491F</strain>
        <strain evidence="9">FSIS1605764</strain>
    </source>
</reference>
<evidence type="ECO:0000313" key="19">
    <source>
        <dbReference type="EMBL" id="HAE0846568.1"/>
    </source>
</evidence>
<dbReference type="EMBL" id="DAATVH010000032">
    <property type="protein sequence ID" value="HAF0269139.1"/>
    <property type="molecule type" value="Genomic_DNA"/>
</dbReference>
<evidence type="ECO:0000313" key="20">
    <source>
        <dbReference type="EMBL" id="HAE0874064.1"/>
    </source>
</evidence>
<evidence type="ECO:0000313" key="8">
    <source>
        <dbReference type="EMBL" id="ECS3353121.1"/>
    </source>
</evidence>
<gene>
    <name evidence="9" type="ORF">A0E85_25075</name>
    <name evidence="8" type="ORF">A3030_25350</name>
    <name evidence="10" type="ORF">AA192_23420</name>
    <name evidence="11" type="ORF">AE408_22915</name>
    <name evidence="13" type="ORF">AL785_23745</name>
    <name evidence="2" type="ORF">AMA87_23000</name>
    <name evidence="12" type="ORF">AMB70_23755</name>
    <name evidence="5" type="ORF">ASA99_23925</name>
    <name evidence="14" type="ORF">B0986_22180</name>
    <name evidence="15" type="ORF">B6442_18315</name>
    <name evidence="16" type="ORF">CB523_22975</name>
    <name evidence="4" type="ORF">D5822_24610</name>
    <name evidence="7" type="ORF">D5B89_23825</name>
    <name evidence="6" type="ORF">DT219_24565</name>
    <name evidence="26" type="ORF">E5F22_10005</name>
    <name evidence="22" type="ORF">G2781_23940</name>
    <name evidence="23" type="ORF">G2786_23745</name>
    <name evidence="17" type="ORF">G2801_24385</name>
    <name evidence="18" type="ORF">G2891_23170</name>
    <name evidence="21" type="ORF">G2901_24150</name>
    <name evidence="19" type="ORF">G2907_25515</name>
    <name evidence="20" type="ORF">G2909_00005</name>
    <name evidence="24" type="ORF">G4L31_004751</name>
    <name evidence="25" type="ORF">GNA61_004670</name>
    <name evidence="3" type="ORF">IL86_23825</name>
</gene>
<evidence type="ECO:0000313" key="26">
    <source>
        <dbReference type="EMBL" id="QBY63004.1"/>
    </source>
</evidence>
<evidence type="ECO:0000313" key="6">
    <source>
        <dbReference type="EMBL" id="EBX9453888.1"/>
    </source>
</evidence>
<dbReference type="EMBL" id="AAGDFW010000085">
    <property type="protein sequence ID" value="EBM6344073.1"/>
    <property type="molecule type" value="Genomic_DNA"/>
</dbReference>
<dbReference type="EMBL" id="AALHUE010000035">
    <property type="protein sequence ID" value="ECZ7738180.1"/>
    <property type="molecule type" value="Genomic_DNA"/>
</dbReference>
<evidence type="ECO:0000313" key="9">
    <source>
        <dbReference type="EMBL" id="ECU5905301.1"/>
    </source>
</evidence>
<reference evidence="6" key="4">
    <citation type="submission" date="2018-07" db="EMBL/GenBank/DDBJ databases">
        <authorList>
            <person name="Ashton P.M."/>
            <person name="Dallman T."/>
            <person name="Nair S."/>
            <person name="De Pinna E."/>
            <person name="Peters T."/>
            <person name="Grant K."/>
        </authorList>
    </citation>
    <scope>NUCLEOTIDE SEQUENCE</scope>
    <source>
        <strain evidence="6">164940</strain>
        <strain evidence="4">271131</strain>
        <strain evidence="16">370004</strain>
        <strain evidence="7">596928</strain>
    </source>
</reference>
<evidence type="ECO:0000313" key="22">
    <source>
        <dbReference type="EMBL" id="HAE1051852.1"/>
    </source>
</evidence>
<dbReference type="SMART" id="SM00901">
    <property type="entry name" value="FRG"/>
    <property type="match status" value="1"/>
</dbReference>
<evidence type="ECO:0000313" key="27">
    <source>
        <dbReference type="Proteomes" id="UP000295223"/>
    </source>
</evidence>
<dbReference type="AlphaFoldDB" id="A0A401AXS4"/>
<reference evidence="17" key="6">
    <citation type="submission" date="2019-04" db="EMBL/GenBank/DDBJ databases">
        <authorList>
            <consortium name="NCBI Pathogen Detection Project"/>
        </authorList>
    </citation>
    <scope>NUCLEOTIDE SEQUENCE</scope>
    <source>
        <strain evidence="24">12-2288</strain>
        <strain evidence="25">NVSL 6673</strain>
        <strain evidence="17">Salmonella enterica</strain>
    </source>
</reference>
<evidence type="ECO:0000313" key="3">
    <source>
        <dbReference type="EMBL" id="EBM9625519.1"/>
    </source>
</evidence>
<dbReference type="EMBL" id="DAAQUA010000001">
    <property type="protein sequence ID" value="HAE0874064.1"/>
    <property type="molecule type" value="Genomic_DNA"/>
</dbReference>
<evidence type="ECO:0000313" key="14">
    <source>
        <dbReference type="EMBL" id="EDF6267360.1"/>
    </source>
</evidence>
<dbReference type="InterPro" id="IPR014966">
    <property type="entry name" value="FRG-dom"/>
</dbReference>
<evidence type="ECO:0000313" key="13">
    <source>
        <dbReference type="EMBL" id="ECZ7738180.1"/>
    </source>
</evidence>
<evidence type="ECO:0000313" key="4">
    <source>
        <dbReference type="EMBL" id="EBS0945721.1"/>
    </source>
</evidence>
<dbReference type="EMBL" id="DAASTA010000094">
    <property type="protein sequence ID" value="HAE6900875.1"/>
    <property type="molecule type" value="Genomic_DNA"/>
</dbReference>
<dbReference type="EMBL" id="AAGUJP010000048">
    <property type="protein sequence ID" value="EBS0945721.1"/>
    <property type="molecule type" value="Genomic_DNA"/>
</dbReference>
<evidence type="ECO:0000259" key="1">
    <source>
        <dbReference type="SMART" id="SM00901"/>
    </source>
</evidence>
<dbReference type="EMBL" id="AAMBKR010000029">
    <property type="protein sequence ID" value="EDF6267360.1"/>
    <property type="molecule type" value="Genomic_DNA"/>
</dbReference>
<dbReference type="Pfam" id="PF08867">
    <property type="entry name" value="FRG"/>
    <property type="match status" value="1"/>
</dbReference>
<evidence type="ECO:0000313" key="25">
    <source>
        <dbReference type="EMBL" id="HAF0269139.1"/>
    </source>
</evidence>
<dbReference type="EMBL" id="DAAQSU010000041">
    <property type="protein sequence ID" value="HAE0723721.1"/>
    <property type="molecule type" value="Genomic_DNA"/>
</dbReference>
<reference evidence="2" key="7">
    <citation type="submission" date="2019-06" db="EMBL/GenBank/DDBJ databases">
        <authorList>
            <consortium name="GenomeTrakr network: Whole genome sequencing for foodborne pathogen traceback"/>
        </authorList>
    </citation>
    <scope>NUCLEOTIDE SEQUENCE</scope>
    <source>
        <strain evidence="15">ADRDL-1057</strain>
        <strain evidence="11">FDA00002889</strain>
        <strain evidence="13">FDA00004442</strain>
        <strain evidence="2">FDA00004931</strain>
        <strain evidence="12">FDA00005019</strain>
        <strain evidence="10">FDA00008985</strain>
        <strain evidence="3">NY-17539</strain>
        <strain evidence="5">WAPHL-SAL-A01132</strain>
    </source>
</reference>
<feature type="domain" description="FRG" evidence="1">
    <location>
        <begin position="34"/>
        <end position="140"/>
    </location>
</feature>
<sequence>MKFIETELFGTVVVPNDISQILEIIDEQPDNSISHGIFMWRGQGDIGWAIHSAAYRRLANSIAGRLPDEQDMRDYERTLISEARHQGYGFGGGRKLSDFELLAKLQHHGAATRLIDVSRNMLVALWFACTSRPESTGLLFGISAAVVLGLEGSYGYDNGNYNEKFPHSEAEGEQHGDLPIVWQPPVVTKRIAAQSAQFVYSDVSHGRMGSLVLDSAVCHNGVLALAITSDMKKKFLKVLERSFDIRSITLFPDFDGFCRANSEGFSLLSNNRW</sequence>
<evidence type="ECO:0000313" key="11">
    <source>
        <dbReference type="EMBL" id="ECW5630452.1"/>
    </source>
</evidence>
<name>A0A401AXS4_SALSE</name>
<reference evidence="17" key="1">
    <citation type="journal article" date="2018" name="Genome Biol.">
        <title>SKESA: strategic k-mer extension for scrupulous assemblies.</title>
        <authorList>
            <person name="Souvorov A."/>
            <person name="Agarwala R."/>
            <person name="Lipman D.J."/>
        </authorList>
    </citation>
    <scope>NUCLEOTIDE SEQUENCE</scope>
    <source>
        <strain evidence="24">12-2288</strain>
        <strain evidence="25">NVSL 6673</strain>
        <strain evidence="17">Salmonella enterica</strain>
    </source>
</reference>
<dbReference type="EMBL" id="AAKXGG010000033">
    <property type="protein sequence ID" value="ECW6306778.1"/>
    <property type="molecule type" value="Genomic_DNA"/>
</dbReference>
<dbReference type="EMBL" id="AAKJGI010000063">
    <property type="protein sequence ID" value="ECS3353121.1"/>
    <property type="molecule type" value="Genomic_DNA"/>
</dbReference>
<dbReference type="EMBL" id="DAAQUH010000044">
    <property type="protein sequence ID" value="HAE0896784.1"/>
    <property type="molecule type" value="Genomic_DNA"/>
</dbReference>
<proteinExistence type="predicted"/>
<protein>
    <submittedName>
        <fullName evidence="9">FRG domain-containing protein</fullName>
    </submittedName>
</protein>
<dbReference type="EMBL" id="AAHGYF010000039">
    <property type="protein sequence ID" value="EBV9743598.1"/>
    <property type="molecule type" value="Genomic_DNA"/>
</dbReference>
<dbReference type="EMBL" id="AAGEHA010000044">
    <property type="protein sequence ID" value="EBM9625519.1"/>
    <property type="molecule type" value="Genomic_DNA"/>
</dbReference>
<accession>A0A401AXS4</accession>
<evidence type="ECO:0000313" key="18">
    <source>
        <dbReference type="EMBL" id="HAE0818514.1"/>
    </source>
</evidence>
<dbReference type="EMBL" id="DAAQVP010000034">
    <property type="protein sequence ID" value="HAE1051852.1"/>
    <property type="molecule type" value="Genomic_DNA"/>
</dbReference>
<evidence type="ECO:0000313" key="7">
    <source>
        <dbReference type="EMBL" id="EBY5860675.1"/>
    </source>
</evidence>
<evidence type="ECO:0000313" key="16">
    <source>
        <dbReference type="EMBL" id="EDH7531649.1"/>
    </source>
</evidence>
<evidence type="ECO:0000313" key="24">
    <source>
        <dbReference type="EMBL" id="HAE6900875.1"/>
    </source>
</evidence>
<dbReference type="EMBL" id="AAKWVK010000030">
    <property type="protein sequence ID" value="ECW5630452.1"/>
    <property type="molecule type" value="Genomic_DNA"/>
</dbReference>
<dbReference type="RefSeq" id="WP_023165964.1">
    <property type="nucleotide sequence ID" value="NZ_CALPAB010000019.1"/>
</dbReference>
<evidence type="ECO:0000313" key="10">
    <source>
        <dbReference type="EMBL" id="ECW4162020.1"/>
    </source>
</evidence>
<evidence type="ECO:0000313" key="15">
    <source>
        <dbReference type="EMBL" id="EDF8497992.1"/>
    </source>
</evidence>
<dbReference type="EMBL" id="DAAQWR010000033">
    <property type="protein sequence ID" value="HAE1184361.1"/>
    <property type="molecule type" value="Genomic_DNA"/>
</dbReference>
<dbReference type="EMBL" id="AAKWII010000025">
    <property type="protein sequence ID" value="ECW4162020.1"/>
    <property type="molecule type" value="Genomic_DNA"/>
</dbReference>
<evidence type="ECO:0000313" key="21">
    <source>
        <dbReference type="EMBL" id="HAE0896784.1"/>
    </source>
</evidence>
<dbReference type="EMBL" id="CP038593">
    <property type="protein sequence ID" value="QBY63004.1"/>
    <property type="molecule type" value="Genomic_DNA"/>
</dbReference>
<dbReference type="EMBL" id="DAAQTQ010000025">
    <property type="protein sequence ID" value="HAE0818514.1"/>
    <property type="molecule type" value="Genomic_DNA"/>
</dbReference>